<dbReference type="AlphaFoldDB" id="A0AA41XIB6"/>
<evidence type="ECO:0008006" key="5">
    <source>
        <dbReference type="Google" id="ProtNLM"/>
    </source>
</evidence>
<feature type="transmembrane region" description="Helical" evidence="2">
    <location>
        <begin position="851"/>
        <end position="875"/>
    </location>
</feature>
<keyword evidence="2" id="KW-0472">Membrane</keyword>
<protein>
    <recommendedName>
        <fullName evidence="5">PBP domain-containing protein</fullName>
    </recommendedName>
</protein>
<dbReference type="Gene3D" id="3.40.190.10">
    <property type="entry name" value="Periplasmic binding protein-like II"/>
    <property type="match status" value="1"/>
</dbReference>
<feature type="compositionally biased region" description="Low complexity" evidence="1">
    <location>
        <begin position="828"/>
        <end position="837"/>
    </location>
</feature>
<keyword evidence="2" id="KW-0812">Transmembrane</keyword>
<evidence type="ECO:0000313" key="3">
    <source>
        <dbReference type="EMBL" id="MCS5726445.1"/>
    </source>
</evidence>
<name>A0AA41XIB6_9MICO</name>
<proteinExistence type="predicted"/>
<dbReference type="RefSeq" id="WP_259528700.1">
    <property type="nucleotide sequence ID" value="NZ_JANLCK010000005.1"/>
</dbReference>
<evidence type="ECO:0000313" key="4">
    <source>
        <dbReference type="Proteomes" id="UP001165587"/>
    </source>
</evidence>
<keyword evidence="2" id="KW-1133">Transmembrane helix</keyword>
<evidence type="ECO:0000256" key="2">
    <source>
        <dbReference type="SAM" id="Phobius"/>
    </source>
</evidence>
<feature type="region of interest" description="Disordered" evidence="1">
    <location>
        <begin position="787"/>
        <end position="837"/>
    </location>
</feature>
<organism evidence="3 4">
    <name type="scientific">Herbiconiux oxytropis</name>
    <dbReference type="NCBI Taxonomy" id="2970915"/>
    <lineage>
        <taxon>Bacteria</taxon>
        <taxon>Bacillati</taxon>
        <taxon>Actinomycetota</taxon>
        <taxon>Actinomycetes</taxon>
        <taxon>Micrococcales</taxon>
        <taxon>Microbacteriaceae</taxon>
        <taxon>Herbiconiux</taxon>
    </lineage>
</organism>
<gene>
    <name evidence="3" type="ORF">N1028_11130</name>
</gene>
<reference evidence="3" key="1">
    <citation type="submission" date="2022-08" db="EMBL/GenBank/DDBJ databases">
        <authorList>
            <person name="Deng Y."/>
            <person name="Han X.-F."/>
            <person name="Zhang Y.-Q."/>
        </authorList>
    </citation>
    <scope>NUCLEOTIDE SEQUENCE</scope>
    <source>
        <strain evidence="3">CPCC 203407</strain>
    </source>
</reference>
<feature type="region of interest" description="Disordered" evidence="1">
    <location>
        <begin position="581"/>
        <end position="600"/>
    </location>
</feature>
<dbReference type="SUPFAM" id="SSF53850">
    <property type="entry name" value="Periplasmic binding protein-like II"/>
    <property type="match status" value="1"/>
</dbReference>
<dbReference type="Proteomes" id="UP001165587">
    <property type="component" value="Unassembled WGS sequence"/>
</dbReference>
<comment type="caution">
    <text evidence="3">The sequence shown here is derived from an EMBL/GenBank/DDBJ whole genome shotgun (WGS) entry which is preliminary data.</text>
</comment>
<feature type="compositionally biased region" description="Low complexity" evidence="1">
    <location>
        <begin position="805"/>
        <end position="818"/>
    </location>
</feature>
<dbReference type="EMBL" id="JANLCK010000005">
    <property type="protein sequence ID" value="MCS5726445.1"/>
    <property type="molecule type" value="Genomic_DNA"/>
</dbReference>
<evidence type="ECO:0000256" key="1">
    <source>
        <dbReference type="SAM" id="MobiDB-lite"/>
    </source>
</evidence>
<accession>A0AA41XIB6</accession>
<sequence>MATRSRAMPALRAPRALPATAVLSPRRAARRHARRRSLLLSIVAGTGVGVLTATLLSVAGFGSTSAPAAAVSDSAVTVSANQQDTDLGTAPFPKLAVTVSQTRDLAAQGIQVSWTGGLQSIAPNASTGGSNFLQIMQCWGADDDTGPDRTKCQYGGMNTPGATRDSLIGSTVPADEDLPHTVTGSGFSNPTYVGIPFHGADGGSVVKVVDDNGTNVLADRGKPDAEKINLNSNQYFSRLTSNEVSWAGSGADGTGSVKFELQTAAQSPGLGCGTPEPVAGGRFVGSSCWLVVVPRGTADAGANDIARSGLFWDSWKHRIAVKLDFLPIGVRCTIGAAERQLSGSELVSEAIASWQPSLCGAENGAAYTSITGPESDAVLAANGTGTTPLALTSRALSAPDVVDGLTYAPIALTGISVAFSIDREVTALREVSDEVKGRERLPFQTLKLTPRLVAKLLTNSYLDSMPTGADKSHLGYLSPEDPGPNARNITFDPEFLEINDPEWADQSITAPSVADIIVPQGRSDTARALWTYVTSDAAAAAFLAGEADEFGMKVNPWASSDAAVYAANGGTGLPLTFPRDDFPKADPTEQPADESGPAAINSVTWRPYTNDLATSANLVLRGDGQILGPWDPVAMPPKYTKASRSLAGFQRVIGLTDTSSAAKYQVFSAELRNPAGEFVAPTTESLIAAAAAMTADPAQPQVYRFDPASDAARGASGAYPLAVPVYAAANPAMKDAELRADYAAFIDYAVTSGQEPGTGFGMLPEGYAPIPEGWRAQALEAAALIQSGPQKASTPTPTPTPAKPTTPVTAPAPAAVQPAPAPAPAAPTGPSASGAAAGSLLGKTTPVDQELGGISGAVPLAILAGLLAALAVPVISRIRRRI</sequence>
<keyword evidence="4" id="KW-1185">Reference proteome</keyword>